<sequence>MHVHFGTPDFQSMQRSTQSAADPFADPPGLAWQIMRYARTLGSGLVGPEAGPPTSGSAQDSATGRVGAGVDEAGQVIAGGSYIDVAQARRPLAARLPVGMAGMTGIVRFLVARVSPAGTDVQPAQRAEAWALLHLELAHSWQSASQPRMLPVQYEDPAEVAGSLATTPSDFALGEPAPPRTMAQVVEAARLRAENAEMRAQLELHGSAEGWASGEEAGWALGRMSGWGRGEASDWASAGSSQILALWLFTLGAESGLALPPAHPPQTQGTPFAAMVAKTPPCTAQCAASAAAAELEGAEVGSSAASAELTELSEGTYLGVVKSYNDRRGFGFVACAELVALHGRDVYLPKAEAALAAVAGPVGEGMAEDDVLQFRVRLSPEGYPQAAEARRLQKLRGTVVRAPRPAGPGGLACAGMVRSRGMAEALGTDSVAVGAEAVGQLRLDEGDEVSFCVPGARDETPPELHDAVLHCHAFADRVLVVGRRPILGPARGGVQIPSPQVAGLPADVTEAELFHFFSKQGATSVALARAAGGEGFAVARFPGIGAVSRLLSSRVHAFADDAETRVATLLPGAPVADQPLLPALPKPLLTAGQDPGTLLITWSPSVIAAGYTLEIRPAGAQAPWEAIDDVTRSTQRPEPEKAPTAVSAAAFPPQAVSGLAQPCTPALGWQQCAHGGLVSAPPVPEVSWADGAGSSVLVRWLPAAHAAAYVVELSELGSSSSERFVRAAAPPGCLVDLQVGGLRQLAPGGSYAARVLCVGACGCESAPSAVAWAPAWAPPAWAPPAWAPPAWALPAWAPPGWAAGPGADGLPRLLHSLGGPAPALAAEPPPGQAALAKPAPSPMVAGPLPEVQASATAGGSVCGPGFRAAGVPAAPGAPMVVGASCLLLD</sequence>
<gene>
    <name evidence="3" type="ORF">PCOR1329_LOCUS9497</name>
</gene>
<comment type="caution">
    <text evidence="3">The sequence shown here is derived from an EMBL/GenBank/DDBJ whole genome shotgun (WGS) entry which is preliminary data.</text>
</comment>
<feature type="compositionally biased region" description="Polar residues" evidence="1">
    <location>
        <begin position="9"/>
        <end position="20"/>
    </location>
</feature>
<dbReference type="Gene3D" id="2.40.50.140">
    <property type="entry name" value="Nucleic acid-binding proteins"/>
    <property type="match status" value="1"/>
</dbReference>
<protein>
    <recommendedName>
        <fullName evidence="2">Fibronectin type-III domain-containing protein</fullName>
    </recommendedName>
</protein>
<feature type="domain" description="Fibronectin type-III" evidence="2">
    <location>
        <begin position="680"/>
        <end position="780"/>
    </location>
</feature>
<evidence type="ECO:0000256" key="1">
    <source>
        <dbReference type="SAM" id="MobiDB-lite"/>
    </source>
</evidence>
<accession>A0ABN9QEJ3</accession>
<feature type="region of interest" description="Disordered" evidence="1">
    <location>
        <begin position="1"/>
        <end position="25"/>
    </location>
</feature>
<evidence type="ECO:0000313" key="3">
    <source>
        <dbReference type="EMBL" id="CAK0801717.1"/>
    </source>
</evidence>
<feature type="region of interest" description="Disordered" evidence="1">
    <location>
        <begin position="45"/>
        <end position="65"/>
    </location>
</feature>
<dbReference type="InterPro" id="IPR012340">
    <property type="entry name" value="NA-bd_OB-fold"/>
</dbReference>
<evidence type="ECO:0000259" key="2">
    <source>
        <dbReference type="PROSITE" id="PS50853"/>
    </source>
</evidence>
<organism evidence="3 4">
    <name type="scientific">Prorocentrum cordatum</name>
    <dbReference type="NCBI Taxonomy" id="2364126"/>
    <lineage>
        <taxon>Eukaryota</taxon>
        <taxon>Sar</taxon>
        <taxon>Alveolata</taxon>
        <taxon>Dinophyceae</taxon>
        <taxon>Prorocentrales</taxon>
        <taxon>Prorocentraceae</taxon>
        <taxon>Prorocentrum</taxon>
    </lineage>
</organism>
<dbReference type="EMBL" id="CAUYUJ010002647">
    <property type="protein sequence ID" value="CAK0801717.1"/>
    <property type="molecule type" value="Genomic_DNA"/>
</dbReference>
<dbReference type="Proteomes" id="UP001189429">
    <property type="component" value="Unassembled WGS sequence"/>
</dbReference>
<reference evidence="3" key="1">
    <citation type="submission" date="2023-10" db="EMBL/GenBank/DDBJ databases">
        <authorList>
            <person name="Chen Y."/>
            <person name="Shah S."/>
            <person name="Dougan E. K."/>
            <person name="Thang M."/>
            <person name="Chan C."/>
        </authorList>
    </citation>
    <scope>NUCLEOTIDE SEQUENCE [LARGE SCALE GENOMIC DNA]</scope>
</reference>
<dbReference type="PROSITE" id="PS50853">
    <property type="entry name" value="FN3"/>
    <property type="match status" value="1"/>
</dbReference>
<proteinExistence type="predicted"/>
<evidence type="ECO:0000313" key="4">
    <source>
        <dbReference type="Proteomes" id="UP001189429"/>
    </source>
</evidence>
<name>A0ABN9QEJ3_9DINO</name>
<keyword evidence="4" id="KW-1185">Reference proteome</keyword>
<dbReference type="InterPro" id="IPR003961">
    <property type="entry name" value="FN3_dom"/>
</dbReference>